<dbReference type="InterPro" id="IPR024511">
    <property type="entry name" value="Frtz"/>
</dbReference>
<keyword evidence="9" id="KW-0969">Cilium</keyword>
<evidence type="ECO:0000256" key="2">
    <source>
        <dbReference type="ARBA" id="ARBA00004430"/>
    </source>
</evidence>
<evidence type="ECO:0000256" key="12">
    <source>
        <dbReference type="ARBA" id="ARBA00023273"/>
    </source>
</evidence>
<evidence type="ECO:0000256" key="10">
    <source>
        <dbReference type="ARBA" id="ARBA00023136"/>
    </source>
</evidence>
<keyword evidence="10" id="KW-0472">Membrane</keyword>
<keyword evidence="12" id="KW-0966">Cell projection</keyword>
<dbReference type="Pfam" id="PF11768">
    <property type="entry name" value="Frtz"/>
    <property type="match status" value="1"/>
</dbReference>
<keyword evidence="8" id="KW-0970">Cilium biogenesis/degradation</keyword>
<dbReference type="GeneID" id="102807921"/>
<reference evidence="14" key="1">
    <citation type="submission" date="2025-08" db="UniProtKB">
        <authorList>
            <consortium name="RefSeq"/>
        </authorList>
    </citation>
    <scope>IDENTIFICATION</scope>
    <source>
        <tissue evidence="14">Testes</tissue>
    </source>
</reference>
<proteinExistence type="inferred from homology"/>
<keyword evidence="11" id="KW-0206">Cytoskeleton</keyword>
<evidence type="ECO:0000313" key="13">
    <source>
        <dbReference type="Proteomes" id="UP000694865"/>
    </source>
</evidence>
<organism evidence="13 14">
    <name type="scientific">Saccoglossus kowalevskii</name>
    <name type="common">Acorn worm</name>
    <dbReference type="NCBI Taxonomy" id="10224"/>
    <lineage>
        <taxon>Eukaryota</taxon>
        <taxon>Metazoa</taxon>
        <taxon>Hemichordata</taxon>
        <taxon>Enteropneusta</taxon>
        <taxon>Harrimaniidae</taxon>
        <taxon>Saccoglossus</taxon>
    </lineage>
</organism>
<evidence type="ECO:0000256" key="3">
    <source>
        <dbReference type="ARBA" id="ARBA00006059"/>
    </source>
</evidence>
<evidence type="ECO:0000256" key="6">
    <source>
        <dbReference type="ARBA" id="ARBA00022574"/>
    </source>
</evidence>
<comment type="similarity">
    <text evidence="3">Belongs to the WD repeat fritz family.</text>
</comment>
<keyword evidence="6" id="KW-0853">WD repeat</keyword>
<evidence type="ECO:0000256" key="4">
    <source>
        <dbReference type="ARBA" id="ARBA00022475"/>
    </source>
</evidence>
<evidence type="ECO:0000256" key="8">
    <source>
        <dbReference type="ARBA" id="ARBA00022794"/>
    </source>
</evidence>
<protein>
    <submittedName>
        <fullName evidence="14">WD repeat-containing and planar cell polarity effector protein fritz homolog</fullName>
    </submittedName>
</protein>
<keyword evidence="7" id="KW-0677">Repeat</keyword>
<comment type="subcellular location">
    <subcellularLocation>
        <location evidence="1">Cell membrane</location>
    </subcellularLocation>
    <subcellularLocation>
        <location evidence="2">Cytoplasm</location>
        <location evidence="2">Cytoskeleton</location>
        <location evidence="2">Cilium axoneme</location>
    </subcellularLocation>
</comment>
<keyword evidence="4" id="KW-1003">Cell membrane</keyword>
<keyword evidence="5" id="KW-0963">Cytoplasm</keyword>
<evidence type="ECO:0000256" key="9">
    <source>
        <dbReference type="ARBA" id="ARBA00023069"/>
    </source>
</evidence>
<evidence type="ECO:0000256" key="5">
    <source>
        <dbReference type="ARBA" id="ARBA00022490"/>
    </source>
</evidence>
<dbReference type="Proteomes" id="UP000694865">
    <property type="component" value="Unplaced"/>
</dbReference>
<name>A0ABM0LWR7_SACKO</name>
<keyword evidence="13" id="KW-1185">Reference proteome</keyword>
<evidence type="ECO:0000256" key="1">
    <source>
        <dbReference type="ARBA" id="ARBA00004236"/>
    </source>
</evidence>
<evidence type="ECO:0000256" key="7">
    <source>
        <dbReference type="ARBA" id="ARBA00022737"/>
    </source>
</evidence>
<accession>A0ABM0LWR7</accession>
<sequence>MSLYCVSAVAHHYLEDKQQYTESRDVTWIPKNRRPDKLRDTLKELEELMLSHNCVHIRWKGRKLFQILLSNGVLVTIQISVHSGDIEKLTIDKSLQGKLAADPVNDAIITDSFLMFTYPEKPKATLVYFNKKPSVGETASKKIEKLSTYDPKFSHLDLPGPKGKRLERKLSINTHQEWVRYT</sequence>
<evidence type="ECO:0000313" key="14">
    <source>
        <dbReference type="RefSeq" id="XP_006812208.1"/>
    </source>
</evidence>
<evidence type="ECO:0000256" key="11">
    <source>
        <dbReference type="ARBA" id="ARBA00023212"/>
    </source>
</evidence>
<dbReference type="PANTHER" id="PTHR13667:SF5">
    <property type="entry name" value="WD REPEAT-CONTAINING AND PLANAR CELL POLARITY EFFECTOR PROTEIN FRITZ HOMOLOG"/>
    <property type="match status" value="1"/>
</dbReference>
<dbReference type="RefSeq" id="XP_006812208.1">
    <property type="nucleotide sequence ID" value="XM_006812145.1"/>
</dbReference>
<dbReference type="PANTHER" id="PTHR13667">
    <property type="entry name" value="HOMOLOC-13"/>
    <property type="match status" value="1"/>
</dbReference>
<gene>
    <name evidence="14" type="primary">LOC102807921</name>
</gene>